<dbReference type="GO" id="GO:0016020">
    <property type="term" value="C:membrane"/>
    <property type="evidence" value="ECO:0007669"/>
    <property type="project" value="InterPro"/>
</dbReference>
<dbReference type="Proteomes" id="UP000199315">
    <property type="component" value="Unassembled WGS sequence"/>
</dbReference>
<evidence type="ECO:0000259" key="6">
    <source>
        <dbReference type="PROSITE" id="PS50885"/>
    </source>
</evidence>
<evidence type="ECO:0000256" key="2">
    <source>
        <dbReference type="ARBA" id="ARBA00029447"/>
    </source>
</evidence>
<evidence type="ECO:0000313" key="8">
    <source>
        <dbReference type="Proteomes" id="UP000199315"/>
    </source>
</evidence>
<dbReference type="PROSITE" id="PS50885">
    <property type="entry name" value="HAMP"/>
    <property type="match status" value="1"/>
</dbReference>
<dbReference type="CDD" id="cd18774">
    <property type="entry name" value="PDC2_HK_sensor"/>
    <property type="match status" value="1"/>
</dbReference>
<keyword evidence="4" id="KW-1133">Transmembrane helix</keyword>
<protein>
    <submittedName>
        <fullName evidence="7">Methyl-accepting chemotaxis protein</fullName>
    </submittedName>
</protein>
<proteinExistence type="inferred from homology"/>
<evidence type="ECO:0000256" key="1">
    <source>
        <dbReference type="ARBA" id="ARBA00023224"/>
    </source>
</evidence>
<evidence type="ECO:0000313" key="7">
    <source>
        <dbReference type="EMBL" id="SCP95595.1"/>
    </source>
</evidence>
<dbReference type="SMART" id="SM00283">
    <property type="entry name" value="MA"/>
    <property type="match status" value="1"/>
</dbReference>
<organism evidence="7 8">
    <name type="scientific">Anaerobium acetethylicum</name>
    <dbReference type="NCBI Taxonomy" id="1619234"/>
    <lineage>
        <taxon>Bacteria</taxon>
        <taxon>Bacillati</taxon>
        <taxon>Bacillota</taxon>
        <taxon>Clostridia</taxon>
        <taxon>Lachnospirales</taxon>
        <taxon>Lachnospiraceae</taxon>
        <taxon>Anaerobium</taxon>
    </lineage>
</organism>
<dbReference type="PROSITE" id="PS50111">
    <property type="entry name" value="CHEMOTAXIS_TRANSDUC_2"/>
    <property type="match status" value="1"/>
</dbReference>
<dbReference type="Gene3D" id="1.10.287.950">
    <property type="entry name" value="Methyl-accepting chemotaxis protein"/>
    <property type="match status" value="1"/>
</dbReference>
<sequence>MKKPQIFKGLKGMQTDREVSKRSWRMGRMIGFLVEKNLVPSKLRGIRMKLIGAFMIPVLLIIVLGVVSYSKASTGIISNYEKSSETSLVMMSKYFNLGLDNISSKVAELNSNTSMKEYYGGRINTEQEKNAAIAAIQSAVMGISTTDKNIEFIYVLGKEGYGISSSGVIRQEAVQGFFQSDEAKAFAESGEKTAWIGIHSYLDENISKTGATNIDRYSISFIRYLFDASNREAGYIVTDVKKSFVADAFKETDFGDGSIAAFVTPDGREIVYGKESDKTVFTGQKFYEKSLESGKDSGTEYVEHEGSQYLYIYSRVENSNAMLCTLIPEAMILEQASAVKDITIAIVIIASLIAIATGTIISSGIGVTINRTNQVLTVAASGDLTDELHLDRKDEFKILGESINSMLSGMKNLINKMANVSKTVNSSSMGLSDTSEILLQATKNISQAVSDIEEGVTQQAQDAENCLLKMSELSEQINAVSVNTEEIDRIAGNTKEIVKNGIMVVGDLGIKAKNTSDITQNIIRDIESLALETRSISGIIGTINEIASQTNLLSLNASIEAARAGAAGRGFAVVAGEIRKLAEQSSFAANQIGKIIEQIQDQTHRTVLTAKQAEEIVASQEAAFSTTVSAFDEINVKVESLADNLTRISMGISEIEKAKDDTLNAIESISATSEETAAAANELGVTAEDQLKSVQGLNDAAIRLGEQANDLMATISVFRIE</sequence>
<dbReference type="Gene3D" id="6.10.340.10">
    <property type="match status" value="1"/>
</dbReference>
<dbReference type="InterPro" id="IPR004089">
    <property type="entry name" value="MCPsignal_dom"/>
</dbReference>
<dbReference type="RefSeq" id="WP_091230072.1">
    <property type="nucleotide sequence ID" value="NZ_FMKA01000002.1"/>
</dbReference>
<evidence type="ECO:0000256" key="3">
    <source>
        <dbReference type="PROSITE-ProRule" id="PRU00284"/>
    </source>
</evidence>
<feature type="domain" description="Methyl-accepting transducer" evidence="5">
    <location>
        <begin position="434"/>
        <end position="677"/>
    </location>
</feature>
<evidence type="ECO:0000259" key="5">
    <source>
        <dbReference type="PROSITE" id="PS50111"/>
    </source>
</evidence>
<dbReference type="SUPFAM" id="SSF58104">
    <property type="entry name" value="Methyl-accepting chemotaxis protein (MCP) signaling domain"/>
    <property type="match status" value="1"/>
</dbReference>
<gene>
    <name evidence="7" type="ORF">SAMN05421730_100250</name>
</gene>
<dbReference type="PANTHER" id="PTHR32089">
    <property type="entry name" value="METHYL-ACCEPTING CHEMOTAXIS PROTEIN MCPB"/>
    <property type="match status" value="1"/>
</dbReference>
<dbReference type="Gene3D" id="3.30.450.20">
    <property type="entry name" value="PAS domain"/>
    <property type="match status" value="2"/>
</dbReference>
<accession>A0A1D3TQ73</accession>
<dbReference type="GO" id="GO:0007165">
    <property type="term" value="P:signal transduction"/>
    <property type="evidence" value="ECO:0007669"/>
    <property type="project" value="UniProtKB-KW"/>
</dbReference>
<name>A0A1D3TQ73_9FIRM</name>
<dbReference type="OrthoDB" id="13222at2"/>
<dbReference type="STRING" id="1619234.SAMN05421730_100250"/>
<reference evidence="7 8" key="1">
    <citation type="submission" date="2016-09" db="EMBL/GenBank/DDBJ databases">
        <authorList>
            <person name="Capua I."/>
            <person name="De Benedictis P."/>
            <person name="Joannis T."/>
            <person name="Lombin L.H."/>
            <person name="Cattoli G."/>
        </authorList>
    </citation>
    <scope>NUCLEOTIDE SEQUENCE [LARGE SCALE GENOMIC DNA]</scope>
    <source>
        <strain evidence="7 8">GluBS11</strain>
    </source>
</reference>
<dbReference type="CDD" id="cd06225">
    <property type="entry name" value="HAMP"/>
    <property type="match status" value="1"/>
</dbReference>
<dbReference type="SMART" id="SM00304">
    <property type="entry name" value="HAMP"/>
    <property type="match status" value="1"/>
</dbReference>
<feature type="transmembrane region" description="Helical" evidence="4">
    <location>
        <begin position="50"/>
        <end position="69"/>
    </location>
</feature>
<feature type="domain" description="HAMP" evidence="6">
    <location>
        <begin position="369"/>
        <end position="415"/>
    </location>
</feature>
<dbReference type="InterPro" id="IPR003660">
    <property type="entry name" value="HAMP_dom"/>
</dbReference>
<dbReference type="EMBL" id="FMKA01000002">
    <property type="protein sequence ID" value="SCP95595.1"/>
    <property type="molecule type" value="Genomic_DNA"/>
</dbReference>
<keyword evidence="1 3" id="KW-0807">Transducer</keyword>
<keyword evidence="4" id="KW-0472">Membrane</keyword>
<comment type="similarity">
    <text evidence="2">Belongs to the methyl-accepting chemotaxis (MCP) protein family.</text>
</comment>
<dbReference type="AlphaFoldDB" id="A0A1D3TQ73"/>
<dbReference type="PANTHER" id="PTHR32089:SF112">
    <property type="entry name" value="LYSOZYME-LIKE PROTEIN-RELATED"/>
    <property type="match status" value="1"/>
</dbReference>
<evidence type="ECO:0000256" key="4">
    <source>
        <dbReference type="SAM" id="Phobius"/>
    </source>
</evidence>
<keyword evidence="4" id="KW-0812">Transmembrane</keyword>
<feature type="transmembrane region" description="Helical" evidence="4">
    <location>
        <begin position="342"/>
        <end position="361"/>
    </location>
</feature>
<dbReference type="Pfam" id="PF00015">
    <property type="entry name" value="MCPsignal"/>
    <property type="match status" value="1"/>
</dbReference>
<keyword evidence="8" id="KW-1185">Reference proteome</keyword>